<reference evidence="2" key="1">
    <citation type="submission" date="2016-10" db="EMBL/GenBank/DDBJ databases">
        <authorList>
            <person name="Varghese N."/>
            <person name="Submissions S."/>
        </authorList>
    </citation>
    <scope>NUCLEOTIDE SEQUENCE [LARGE SCALE GENOMIC DNA]</scope>
    <source>
        <strain evidence="2">DSM 45422</strain>
    </source>
</reference>
<evidence type="ECO:0008006" key="3">
    <source>
        <dbReference type="Google" id="ProtNLM"/>
    </source>
</evidence>
<dbReference type="Proteomes" id="UP000198921">
    <property type="component" value="Unassembled WGS sequence"/>
</dbReference>
<protein>
    <recommendedName>
        <fullName evidence="3">Antitoxin Xre/MbcA/ParS-like toxin-binding domain-containing protein</fullName>
    </recommendedName>
</protein>
<organism evidence="1 2">
    <name type="scientific">Geodermatophilus africanus</name>
    <dbReference type="NCBI Taxonomy" id="1137993"/>
    <lineage>
        <taxon>Bacteria</taxon>
        <taxon>Bacillati</taxon>
        <taxon>Actinomycetota</taxon>
        <taxon>Actinomycetes</taxon>
        <taxon>Geodermatophilales</taxon>
        <taxon>Geodermatophilaceae</taxon>
        <taxon>Geodermatophilus</taxon>
    </lineage>
</organism>
<dbReference type="RefSeq" id="WP_091151909.1">
    <property type="nucleotide sequence ID" value="NZ_FNOT01000002.1"/>
</dbReference>
<keyword evidence="2" id="KW-1185">Reference proteome</keyword>
<proteinExistence type="predicted"/>
<name>A0A1H3DBB2_9ACTN</name>
<sequence length="144" mass="15686">MTDPVEVMQARAEQAMRLAAHRTALLHTGAFTVAELAAMRGQDEACTRMWLARQIGDRALITVTHDGERLVPAFQLTAAGDPRPELQPLLEVLVGADLGDWATWTWLTTPSAFLSGERPVDVAVSNPPRARRSAERFAWAPSGA</sequence>
<dbReference type="AlphaFoldDB" id="A0A1H3DBB2"/>
<evidence type="ECO:0000313" key="1">
    <source>
        <dbReference type="EMBL" id="SDX63792.1"/>
    </source>
</evidence>
<gene>
    <name evidence="1" type="ORF">SAMN05660209_00927</name>
</gene>
<dbReference type="OrthoDB" id="4801736at2"/>
<dbReference type="STRING" id="1137993.SAMN05660209_00927"/>
<accession>A0A1H3DBB2</accession>
<dbReference type="EMBL" id="FNOT01000002">
    <property type="protein sequence ID" value="SDX63792.1"/>
    <property type="molecule type" value="Genomic_DNA"/>
</dbReference>
<evidence type="ECO:0000313" key="2">
    <source>
        <dbReference type="Proteomes" id="UP000198921"/>
    </source>
</evidence>